<reference evidence="1 2" key="1">
    <citation type="submission" date="2023-10" db="EMBL/GenBank/DDBJ databases">
        <title>Complete genome sequence of Shewanella sp. DAU334.</title>
        <authorList>
            <person name="Lee Y.-S."/>
            <person name="Jeong H.-R."/>
            <person name="Hwang E.-J."/>
            <person name="Choi Y.-L."/>
            <person name="Kim G.-D."/>
        </authorList>
    </citation>
    <scope>NUCLEOTIDE SEQUENCE [LARGE SCALE GENOMIC DNA]</scope>
    <source>
        <strain evidence="1 2">DAU334</strain>
    </source>
</reference>
<keyword evidence="2" id="KW-1185">Reference proteome</keyword>
<name>A0ABZ0K2S2_9GAMM</name>
<dbReference type="EMBL" id="CP136522">
    <property type="protein sequence ID" value="WOT06763.1"/>
    <property type="molecule type" value="Genomic_DNA"/>
</dbReference>
<dbReference type="SUPFAM" id="SSF52733">
    <property type="entry name" value="Nicotinate mononucleotide:5,6-dimethylbenzimidazole phosphoribosyltransferase (CobT)"/>
    <property type="match status" value="1"/>
</dbReference>
<organism evidence="1 2">
    <name type="scientific">Shewanella youngdeokensis</name>
    <dbReference type="NCBI Taxonomy" id="2999068"/>
    <lineage>
        <taxon>Bacteria</taxon>
        <taxon>Pseudomonadati</taxon>
        <taxon>Pseudomonadota</taxon>
        <taxon>Gammaproteobacteria</taxon>
        <taxon>Alteromonadales</taxon>
        <taxon>Shewanellaceae</taxon>
        <taxon>Shewanella</taxon>
    </lineage>
</organism>
<accession>A0ABZ0K2S2</accession>
<evidence type="ECO:0000313" key="2">
    <source>
        <dbReference type="Proteomes" id="UP001529491"/>
    </source>
</evidence>
<proteinExistence type="predicted"/>
<dbReference type="PANTHER" id="PTHR38811">
    <property type="match status" value="1"/>
</dbReference>
<protein>
    <submittedName>
        <fullName evidence="1">Uncharacterized protein</fullName>
    </submittedName>
</protein>
<sequence>MKTICFNILNGAATHLPGLHQLSDAGVGQNLMHLTPTRDAELMTCGQSHTPLPGPAISSDGLLGNRGVSPAVLSRGLLRMFHKAGYNIEFNSFNFNVPKPLTTQQSWLTVNQHFGGVNSNTDELVKQHLLPTLADQAKRGAISLLAECGVGGTTFSTLWLRLLTDLRISPAGSTQDQEKLAIKSAILAQLEQDYRQETPYFNLDKLLVTPKFHDEIQRAICTLINEWPKPLPLPTFVGGMMFVAPLLASRKANRLDQAVKISTTRWVLQGDGSQILKHLNDQDTIGVNTTQFNESTMDCIKVYEQGKVVEGCGLGGCLVLAEELGWSEQDIIKALEQAVHSHLNHFQAKDISLEEHIA</sequence>
<gene>
    <name evidence="1" type="ORF">RGE70_08445</name>
</gene>
<dbReference type="PANTHER" id="PTHR38811:SF1">
    <property type="entry name" value="UPF0284 PROTEIN SLL1500"/>
    <property type="match status" value="1"/>
</dbReference>
<dbReference type="InterPro" id="IPR002805">
    <property type="entry name" value="Nict_dMeBzImd_PRibTrfase_arc"/>
</dbReference>
<dbReference type="Gene3D" id="3.40.50.10210">
    <property type="match status" value="1"/>
</dbReference>
<dbReference type="InterPro" id="IPR036087">
    <property type="entry name" value="Nict_dMeBzImd_PRibTrfase_sf"/>
</dbReference>
<evidence type="ECO:0000313" key="1">
    <source>
        <dbReference type="EMBL" id="WOT06763.1"/>
    </source>
</evidence>
<dbReference type="Proteomes" id="UP001529491">
    <property type="component" value="Chromosome"/>
</dbReference>
<dbReference type="RefSeq" id="WP_310471034.1">
    <property type="nucleotide sequence ID" value="NZ_CP136522.1"/>
</dbReference>